<accession>A0A7G7Y7U8</accession>
<reference evidence="5" key="1">
    <citation type="submission" date="2019-11" db="EMBL/GenBank/DDBJ databases">
        <title>Characterization of polerovirus infecting cucurbits.</title>
        <authorList>
            <person name="Nagendran K."/>
            <person name="Kumari S."/>
            <person name="Dubey V."/>
        </authorList>
    </citation>
    <scope>NUCLEOTIDE SEQUENCE</scope>
    <source>
        <strain evidence="5">POL-SQ</strain>
    </source>
</reference>
<keyword evidence="4" id="KW-0899">Viral immunoevasion</keyword>
<evidence type="ECO:0000256" key="2">
    <source>
        <dbReference type="ARBA" id="ARBA00022581"/>
    </source>
</evidence>
<keyword evidence="3" id="KW-1090">Inhibition of host innate immune response by virus</keyword>
<proteinExistence type="predicted"/>
<evidence type="ECO:0000313" key="5">
    <source>
        <dbReference type="EMBL" id="QNH90444.1"/>
    </source>
</evidence>
<sequence>MQIESVKQQLVFRPRMGFERNGRILSISEFLTDYQFLNLFNAEYGVSILRFFLARLPLLISEQLSGDHVYTPGANKRIPLARFHRHCGAPLSSSSAVDLRLPTRKDVARFFLARHYSRAMGERLRRRPTDLFGGYAKFERFINVWWSFTARRLKESTPRHFESIDLCVELSDLGHRLRYLVLVTGLHNRSALTRLALHVHRVYGEDGGLDFWRLANFPSKSWPYNSERHFEGSVVQKELQS</sequence>
<dbReference type="GO" id="GO:0052170">
    <property type="term" value="P:symbiont-mediated suppression of host innate immune response"/>
    <property type="evidence" value="ECO:0007669"/>
    <property type="project" value="UniProtKB-KW"/>
</dbReference>
<dbReference type="GO" id="GO:0016032">
    <property type="term" value="P:viral process"/>
    <property type="evidence" value="ECO:0007669"/>
    <property type="project" value="InterPro"/>
</dbReference>
<evidence type="ECO:0000256" key="3">
    <source>
        <dbReference type="ARBA" id="ARBA00022632"/>
    </source>
</evidence>
<protein>
    <submittedName>
        <fullName evidence="5">P0</fullName>
    </submittedName>
</protein>
<organism evidence="5">
    <name type="scientific">Cucurbit aphid-borne yellows virus</name>
    <dbReference type="NCBI Taxonomy" id="91753"/>
    <lineage>
        <taxon>Viruses</taxon>
        <taxon>Riboviria</taxon>
        <taxon>Orthornavirae</taxon>
        <taxon>Pisuviricota</taxon>
        <taxon>Pisoniviricetes</taxon>
        <taxon>Sobelivirales</taxon>
        <taxon>Solemoviridae</taxon>
        <taxon>Polerovirus</taxon>
        <taxon>Polerovirus CABYV</taxon>
    </lineage>
</organism>
<dbReference type="InterPro" id="IPR006755">
    <property type="entry name" value="Virus_P0"/>
</dbReference>
<keyword evidence="1" id="KW-0941">Suppressor of RNA silencing</keyword>
<evidence type="ECO:0000256" key="4">
    <source>
        <dbReference type="ARBA" id="ARBA00023280"/>
    </source>
</evidence>
<dbReference type="EMBL" id="MN688219">
    <property type="protein sequence ID" value="QNH90444.1"/>
    <property type="molecule type" value="Genomic_RNA"/>
</dbReference>
<dbReference type="Pfam" id="PF04662">
    <property type="entry name" value="Luteo_PO"/>
    <property type="match status" value="1"/>
</dbReference>
<keyword evidence="2" id="KW-0945">Host-virus interaction</keyword>
<evidence type="ECO:0000256" key="1">
    <source>
        <dbReference type="ARBA" id="ARBA00022463"/>
    </source>
</evidence>
<name>A0A7G7Y7U8_9VIRU</name>